<evidence type="ECO:0000313" key="2">
    <source>
        <dbReference type="Proteomes" id="UP000632339"/>
    </source>
</evidence>
<protein>
    <submittedName>
        <fullName evidence="1">Uncharacterized protein</fullName>
    </submittedName>
</protein>
<comment type="caution">
    <text evidence="1">The sequence shown here is derived from an EMBL/GenBank/DDBJ whole genome shotgun (WGS) entry which is preliminary data.</text>
</comment>
<dbReference type="EMBL" id="BMLI01000001">
    <property type="protein sequence ID" value="GGM86876.1"/>
    <property type="molecule type" value="Genomic_DNA"/>
</dbReference>
<dbReference type="Proteomes" id="UP000632339">
    <property type="component" value="Unassembled WGS sequence"/>
</dbReference>
<name>A0ABQ2HN87_9BACT</name>
<proteinExistence type="predicted"/>
<gene>
    <name evidence="1" type="ORF">GCM10010967_19070</name>
</gene>
<organism evidence="1 2">
    <name type="scientific">Dyadobacter beijingensis</name>
    <dbReference type="NCBI Taxonomy" id="365489"/>
    <lineage>
        <taxon>Bacteria</taxon>
        <taxon>Pseudomonadati</taxon>
        <taxon>Bacteroidota</taxon>
        <taxon>Cytophagia</taxon>
        <taxon>Cytophagales</taxon>
        <taxon>Spirosomataceae</taxon>
        <taxon>Dyadobacter</taxon>
    </lineage>
</organism>
<reference evidence="2" key="1">
    <citation type="journal article" date="2019" name="Int. J. Syst. Evol. Microbiol.">
        <title>The Global Catalogue of Microorganisms (GCM) 10K type strain sequencing project: providing services to taxonomists for standard genome sequencing and annotation.</title>
        <authorList>
            <consortium name="The Broad Institute Genomics Platform"/>
            <consortium name="The Broad Institute Genome Sequencing Center for Infectious Disease"/>
            <person name="Wu L."/>
            <person name="Ma J."/>
        </authorList>
    </citation>
    <scope>NUCLEOTIDE SEQUENCE [LARGE SCALE GENOMIC DNA]</scope>
    <source>
        <strain evidence="2">CGMCC 1.6375</strain>
    </source>
</reference>
<accession>A0ABQ2HN87</accession>
<keyword evidence="2" id="KW-1185">Reference proteome</keyword>
<evidence type="ECO:0000313" key="1">
    <source>
        <dbReference type="EMBL" id="GGM86876.1"/>
    </source>
</evidence>
<sequence length="56" mass="6088">MLGRGYDCYNASKTGFPPDCRLTFQTAPVPLKPNATGIDLTGWALIARQEDMDGVN</sequence>